<dbReference type="GO" id="GO:0004665">
    <property type="term" value="F:prephenate dehydrogenase (NADP+) activity"/>
    <property type="evidence" value="ECO:0007669"/>
    <property type="project" value="InterPro"/>
</dbReference>
<feature type="domain" description="Prephenate/arogenate dehydrogenase" evidence="2">
    <location>
        <begin position="1"/>
        <end position="183"/>
    </location>
</feature>
<evidence type="ECO:0000259" key="2">
    <source>
        <dbReference type="PROSITE" id="PS51176"/>
    </source>
</evidence>
<comment type="caution">
    <text evidence="3">The sequence shown here is derived from an EMBL/GenBank/DDBJ whole genome shotgun (WGS) entry which is preliminary data.</text>
</comment>
<dbReference type="PANTHER" id="PTHR21363:SF0">
    <property type="entry name" value="PREPHENATE DEHYDROGENASE [NADP(+)]"/>
    <property type="match status" value="1"/>
</dbReference>
<dbReference type="AlphaFoldDB" id="A0A645GPX9"/>
<dbReference type="SUPFAM" id="SSF51735">
    <property type="entry name" value="NAD(P)-binding Rossmann-fold domains"/>
    <property type="match status" value="1"/>
</dbReference>
<dbReference type="InterPro" id="IPR046825">
    <property type="entry name" value="PDH_C"/>
</dbReference>
<evidence type="ECO:0000313" key="3">
    <source>
        <dbReference type="EMBL" id="MPN28971.1"/>
    </source>
</evidence>
<evidence type="ECO:0000256" key="1">
    <source>
        <dbReference type="ARBA" id="ARBA00023002"/>
    </source>
</evidence>
<dbReference type="Gene3D" id="3.40.50.720">
    <property type="entry name" value="NAD(P)-binding Rossmann-like Domain"/>
    <property type="match status" value="1"/>
</dbReference>
<dbReference type="InterPro" id="IPR050812">
    <property type="entry name" value="Preph/Arog_dehydrog"/>
</dbReference>
<dbReference type="Pfam" id="PF20463">
    <property type="entry name" value="PDH_C"/>
    <property type="match status" value="1"/>
</dbReference>
<dbReference type="GO" id="GO:0008977">
    <property type="term" value="F:prephenate dehydrogenase (NAD+) activity"/>
    <property type="evidence" value="ECO:0007669"/>
    <property type="project" value="InterPro"/>
</dbReference>
<dbReference type="InterPro" id="IPR036291">
    <property type="entry name" value="NAD(P)-bd_dom_sf"/>
</dbReference>
<dbReference type="EMBL" id="VSSQ01079441">
    <property type="protein sequence ID" value="MPN28971.1"/>
    <property type="molecule type" value="Genomic_DNA"/>
</dbReference>
<dbReference type="SUPFAM" id="SSF48179">
    <property type="entry name" value="6-phosphogluconate dehydrogenase C-terminal domain-like"/>
    <property type="match status" value="1"/>
</dbReference>
<dbReference type="GO" id="GO:0006571">
    <property type="term" value="P:tyrosine biosynthetic process"/>
    <property type="evidence" value="ECO:0007669"/>
    <property type="project" value="InterPro"/>
</dbReference>
<accession>A0A645GPX9</accession>
<name>A0A645GPX9_9ZZZZ</name>
<dbReference type="Gene3D" id="1.10.3660.10">
    <property type="entry name" value="6-phosphogluconate dehydrogenase C-terminal like domain"/>
    <property type="match status" value="1"/>
</dbReference>
<protein>
    <recommendedName>
        <fullName evidence="2">Prephenate/arogenate dehydrogenase domain-containing protein</fullName>
    </recommendedName>
</protein>
<dbReference type="InterPro" id="IPR003099">
    <property type="entry name" value="Prephen_DH"/>
</dbReference>
<proteinExistence type="predicted"/>
<dbReference type="PANTHER" id="PTHR21363">
    <property type="entry name" value="PREPHENATE DEHYDROGENASE"/>
    <property type="match status" value="1"/>
</dbReference>
<gene>
    <name evidence="3" type="ORF">SDC9_176418</name>
</gene>
<dbReference type="InterPro" id="IPR008927">
    <property type="entry name" value="6-PGluconate_DH-like_C_sf"/>
</dbReference>
<reference evidence="3" key="1">
    <citation type="submission" date="2019-08" db="EMBL/GenBank/DDBJ databases">
        <authorList>
            <person name="Kucharzyk K."/>
            <person name="Murdoch R.W."/>
            <person name="Higgins S."/>
            <person name="Loffler F."/>
        </authorList>
    </citation>
    <scope>NUCLEOTIDE SEQUENCE</scope>
</reference>
<dbReference type="PROSITE" id="PS51176">
    <property type="entry name" value="PDH_ADH"/>
    <property type="match status" value="1"/>
</dbReference>
<keyword evidence="1" id="KW-0560">Oxidoreductase</keyword>
<sequence>MGQPLADHGVFYLGAHPMAGRECSGFGASLPTLFVGASLILTPTEQTPGFAVDCLRALAADMGFGQVVLATPKEHDRIIAYTSQLAHVVSSAYVKSESLKRQQGFSAGSFQDMTRVAKLDEEMWSSLFLMNRENLLLELDHLLEHLGEYRTALAAADEGKIRALLRQGRILKERSMAKQKLRP</sequence>
<dbReference type="InterPro" id="IPR046826">
    <property type="entry name" value="PDH_N"/>
</dbReference>
<dbReference type="Pfam" id="PF02153">
    <property type="entry name" value="PDH_N"/>
    <property type="match status" value="1"/>
</dbReference>
<dbReference type="GO" id="GO:0070403">
    <property type="term" value="F:NAD+ binding"/>
    <property type="evidence" value="ECO:0007669"/>
    <property type="project" value="InterPro"/>
</dbReference>
<organism evidence="3">
    <name type="scientific">bioreactor metagenome</name>
    <dbReference type="NCBI Taxonomy" id="1076179"/>
    <lineage>
        <taxon>unclassified sequences</taxon>
        <taxon>metagenomes</taxon>
        <taxon>ecological metagenomes</taxon>
    </lineage>
</organism>